<protein>
    <submittedName>
        <fullName evidence="2">Uncharacterized protein</fullName>
    </submittedName>
</protein>
<feature type="transmembrane region" description="Helical" evidence="1">
    <location>
        <begin position="48"/>
        <end position="71"/>
    </location>
</feature>
<dbReference type="Proteomes" id="UP000034024">
    <property type="component" value="Chromosome"/>
</dbReference>
<sequence>MALFLAVGRRPVNPLAYLTVMLGGFIGTQWILFRYYKSLDERARQRFVTSWMAAGLFLTNTITAILVWGLYTWLTAPPEQQDATTLSLPFWPVYLMLIGSMLAMWATNRYLRWKDGM</sequence>
<dbReference type="EMBL" id="CP011389">
    <property type="protein sequence ID" value="AKH16836.1"/>
    <property type="molecule type" value="Genomic_DNA"/>
</dbReference>
<gene>
    <name evidence="2" type="ORF">SY84_06940</name>
</gene>
<accession>A0A0F7JKR1</accession>
<keyword evidence="1" id="KW-1133">Transmembrane helix</keyword>
<name>A0A0F7JKR1_9DEIO</name>
<dbReference type="KEGG" id="dch:SY84_06940"/>
<keyword evidence="1" id="KW-0472">Membrane</keyword>
<keyword evidence="3" id="KW-1185">Reference proteome</keyword>
<dbReference type="AlphaFoldDB" id="A0A0F7JKR1"/>
<feature type="transmembrane region" description="Helical" evidence="1">
    <location>
        <begin position="15"/>
        <end position="36"/>
    </location>
</feature>
<evidence type="ECO:0000313" key="3">
    <source>
        <dbReference type="Proteomes" id="UP000034024"/>
    </source>
</evidence>
<keyword evidence="1" id="KW-0812">Transmembrane</keyword>
<evidence type="ECO:0000256" key="1">
    <source>
        <dbReference type="SAM" id="Phobius"/>
    </source>
</evidence>
<feature type="transmembrane region" description="Helical" evidence="1">
    <location>
        <begin position="91"/>
        <end position="111"/>
    </location>
</feature>
<reference evidence="2 3" key="1">
    <citation type="submission" date="2015-01" db="EMBL/GenBank/DDBJ databases">
        <title>Deinococcus soli/N5/whole genome sequencing.</title>
        <authorList>
            <person name="Kim M.K."/>
            <person name="Srinivasan S."/>
            <person name="Lee J.-J."/>
        </authorList>
    </citation>
    <scope>NUCLEOTIDE SEQUENCE [LARGE SCALE GENOMIC DNA]</scope>
    <source>
        <strain evidence="2 3">N5</strain>
    </source>
</reference>
<dbReference type="PATRIC" id="fig|1309411.5.peg.1416"/>
<evidence type="ECO:0000313" key="2">
    <source>
        <dbReference type="EMBL" id="AKH16836.1"/>
    </source>
</evidence>
<proteinExistence type="predicted"/>
<organism evidence="2 3">
    <name type="scientific">Deinococcus soli</name>
    <name type="common">ex Cha et al. 2016</name>
    <dbReference type="NCBI Taxonomy" id="1309411"/>
    <lineage>
        <taxon>Bacteria</taxon>
        <taxon>Thermotogati</taxon>
        <taxon>Deinococcota</taxon>
        <taxon>Deinococci</taxon>
        <taxon>Deinococcales</taxon>
        <taxon>Deinococcaceae</taxon>
        <taxon>Deinococcus</taxon>
    </lineage>
</organism>